<dbReference type="InterPro" id="IPR011009">
    <property type="entry name" value="Kinase-like_dom_sf"/>
</dbReference>
<dbReference type="AlphaFoldDB" id="A0A7W6LKV3"/>
<dbReference type="InterPro" id="IPR051678">
    <property type="entry name" value="AGP_Transferase"/>
</dbReference>
<gene>
    <name evidence="2" type="ORF">GGQ72_004764</name>
</gene>
<keyword evidence="3" id="KW-1185">Reference proteome</keyword>
<dbReference type="EMBL" id="JACIEC010000022">
    <property type="protein sequence ID" value="MBB4146194.1"/>
    <property type="molecule type" value="Genomic_DNA"/>
</dbReference>
<evidence type="ECO:0000313" key="3">
    <source>
        <dbReference type="Proteomes" id="UP000519897"/>
    </source>
</evidence>
<keyword evidence="2" id="KW-0418">Kinase</keyword>
<keyword evidence="2" id="KW-0808">Transferase</keyword>
<proteinExistence type="predicted"/>
<comment type="caution">
    <text evidence="2">The sequence shown here is derived from an EMBL/GenBank/DDBJ whole genome shotgun (WGS) entry which is preliminary data.</text>
</comment>
<sequence>MLHDDEIRVDVITASSLIHNQFPEFVDEEIQPFHTGTDNAVFRIGLRATARFPLRPVEPDVRADTLRHESMAMDEFADHCPVPTPRPIGIGKPGDGYPMPWAVQSWVAGVVATPNGLSTSRAFADDIANLIAALRRADTRQRQFCGQGRGGSLGDHEAWMDTCFKMSEALLDVPKLRRLWERFRALPPHLALAMCHKDLIPANLLVDGERLIGVLDCGGCGPADPALDLVAAWHLFERNERDIVRVRLGCDDVEWERGAAWAFQQAMGLVWYYLDSHPGMAELGRSTLNRITTAPEFSSN</sequence>
<dbReference type="Pfam" id="PF01636">
    <property type="entry name" value="APH"/>
    <property type="match status" value="1"/>
</dbReference>
<organism evidence="2 3">
    <name type="scientific">Rhizobium rhizoryzae</name>
    <dbReference type="NCBI Taxonomy" id="451876"/>
    <lineage>
        <taxon>Bacteria</taxon>
        <taxon>Pseudomonadati</taxon>
        <taxon>Pseudomonadota</taxon>
        <taxon>Alphaproteobacteria</taxon>
        <taxon>Hyphomicrobiales</taxon>
        <taxon>Rhizobiaceae</taxon>
        <taxon>Rhizobium/Agrobacterium group</taxon>
        <taxon>Rhizobium</taxon>
    </lineage>
</organism>
<dbReference type="SUPFAM" id="SSF56112">
    <property type="entry name" value="Protein kinase-like (PK-like)"/>
    <property type="match status" value="1"/>
</dbReference>
<dbReference type="CDD" id="cd05155">
    <property type="entry name" value="APH_ChoK_like_1"/>
    <property type="match status" value="1"/>
</dbReference>
<reference evidence="2 3" key="1">
    <citation type="submission" date="2020-08" db="EMBL/GenBank/DDBJ databases">
        <title>Genomic Encyclopedia of Type Strains, Phase IV (KMG-IV): sequencing the most valuable type-strain genomes for metagenomic binning, comparative biology and taxonomic classification.</title>
        <authorList>
            <person name="Goeker M."/>
        </authorList>
    </citation>
    <scope>NUCLEOTIDE SEQUENCE [LARGE SCALE GENOMIC DNA]</scope>
    <source>
        <strain evidence="2 3">DSM 29514</strain>
    </source>
</reference>
<dbReference type="Proteomes" id="UP000519897">
    <property type="component" value="Unassembled WGS sequence"/>
</dbReference>
<dbReference type="RefSeq" id="WP_183898120.1">
    <property type="nucleotide sequence ID" value="NZ_JACIEC010000022.1"/>
</dbReference>
<dbReference type="Gene3D" id="3.30.200.20">
    <property type="entry name" value="Phosphorylase Kinase, domain 1"/>
    <property type="match status" value="1"/>
</dbReference>
<dbReference type="PANTHER" id="PTHR21310:SF42">
    <property type="entry name" value="BIFUNCTIONAL AAC_APH"/>
    <property type="match status" value="1"/>
</dbReference>
<evidence type="ECO:0000259" key="1">
    <source>
        <dbReference type="Pfam" id="PF01636"/>
    </source>
</evidence>
<accession>A0A7W6LKV3</accession>
<evidence type="ECO:0000313" key="2">
    <source>
        <dbReference type="EMBL" id="MBB4146194.1"/>
    </source>
</evidence>
<dbReference type="Gene3D" id="3.90.1200.10">
    <property type="match status" value="1"/>
</dbReference>
<dbReference type="PANTHER" id="PTHR21310">
    <property type="entry name" value="AMINOGLYCOSIDE PHOSPHOTRANSFERASE-RELATED-RELATED"/>
    <property type="match status" value="1"/>
</dbReference>
<protein>
    <submittedName>
        <fullName evidence="2">Aminoglycoside phosphotransferase (APT) family kinase protein</fullName>
    </submittedName>
</protein>
<feature type="domain" description="Aminoglycoside phosphotransferase" evidence="1">
    <location>
        <begin position="29"/>
        <end position="259"/>
    </location>
</feature>
<name>A0A7W6LKV3_9HYPH</name>
<dbReference type="InterPro" id="IPR002575">
    <property type="entry name" value="Aminoglycoside_PTrfase"/>
</dbReference>
<dbReference type="GO" id="GO:0016301">
    <property type="term" value="F:kinase activity"/>
    <property type="evidence" value="ECO:0007669"/>
    <property type="project" value="UniProtKB-KW"/>
</dbReference>